<name>A0A5S9IT45_UABAM</name>
<dbReference type="KEGG" id="uam:UABAM_05660"/>
<gene>
    <name evidence="2" type="ORF">UABAM_05660</name>
</gene>
<evidence type="ECO:0000313" key="3">
    <source>
        <dbReference type="Proteomes" id="UP000326354"/>
    </source>
</evidence>
<dbReference type="Proteomes" id="UP000326354">
    <property type="component" value="Chromosome"/>
</dbReference>
<dbReference type="Gene3D" id="3.10.450.50">
    <property type="match status" value="1"/>
</dbReference>
<organism evidence="2 3">
    <name type="scientific">Uabimicrobium amorphum</name>
    <dbReference type="NCBI Taxonomy" id="2596890"/>
    <lineage>
        <taxon>Bacteria</taxon>
        <taxon>Pseudomonadati</taxon>
        <taxon>Planctomycetota</taxon>
        <taxon>Candidatus Uabimicrobiia</taxon>
        <taxon>Candidatus Uabimicrobiales</taxon>
        <taxon>Candidatus Uabimicrobiaceae</taxon>
        <taxon>Candidatus Uabimicrobium</taxon>
    </lineage>
</organism>
<sequence length="134" mass="15786">MTLEEVQEFTKQWLPCWEGGKPQAAKLIQFYHEEAELIDPNHIEGLKGHSELLPFFELMLETYPDWKFETEDLIPTADGFIFLYKVDIPFKGKVFKKFRGVDVMKLKDGKIISHKGYYDRTPIVLYKQELEKNA</sequence>
<dbReference type="SUPFAM" id="SSF54427">
    <property type="entry name" value="NTF2-like"/>
    <property type="match status" value="1"/>
</dbReference>
<dbReference type="InterPro" id="IPR037401">
    <property type="entry name" value="SnoaL-like"/>
</dbReference>
<dbReference type="AlphaFoldDB" id="A0A5S9IT45"/>
<proteinExistence type="predicted"/>
<keyword evidence="3" id="KW-1185">Reference proteome</keyword>
<dbReference type="InterPro" id="IPR032710">
    <property type="entry name" value="NTF2-like_dom_sf"/>
</dbReference>
<reference evidence="2 3" key="1">
    <citation type="submission" date="2019-08" db="EMBL/GenBank/DDBJ databases">
        <title>Complete genome sequence of Candidatus Uab amorphum.</title>
        <authorList>
            <person name="Shiratori T."/>
            <person name="Suzuki S."/>
            <person name="Kakizawa Y."/>
            <person name="Ishida K."/>
        </authorList>
    </citation>
    <scope>NUCLEOTIDE SEQUENCE [LARGE SCALE GENOMIC DNA]</scope>
    <source>
        <strain evidence="2 3">SRT547</strain>
    </source>
</reference>
<evidence type="ECO:0000313" key="2">
    <source>
        <dbReference type="EMBL" id="BBM87257.1"/>
    </source>
</evidence>
<accession>A0A5S9IT45</accession>
<feature type="domain" description="SnoaL-like" evidence="1">
    <location>
        <begin position="12"/>
        <end position="114"/>
    </location>
</feature>
<dbReference type="EMBL" id="AP019860">
    <property type="protein sequence ID" value="BBM87257.1"/>
    <property type="molecule type" value="Genomic_DNA"/>
</dbReference>
<evidence type="ECO:0000259" key="1">
    <source>
        <dbReference type="Pfam" id="PF12680"/>
    </source>
</evidence>
<dbReference type="RefSeq" id="WP_151971283.1">
    <property type="nucleotide sequence ID" value="NZ_AP019860.1"/>
</dbReference>
<dbReference type="Pfam" id="PF12680">
    <property type="entry name" value="SnoaL_2"/>
    <property type="match status" value="1"/>
</dbReference>
<dbReference type="OrthoDB" id="333383at2"/>
<protein>
    <recommendedName>
        <fullName evidence="1">SnoaL-like domain-containing protein</fullName>
    </recommendedName>
</protein>